<gene>
    <name evidence="1" type="ORF">FSP39_006834</name>
</gene>
<dbReference type="Proteomes" id="UP001186944">
    <property type="component" value="Unassembled WGS sequence"/>
</dbReference>
<evidence type="ECO:0000313" key="2">
    <source>
        <dbReference type="Proteomes" id="UP001186944"/>
    </source>
</evidence>
<dbReference type="EMBL" id="VSWD01000009">
    <property type="protein sequence ID" value="KAK3092747.1"/>
    <property type="molecule type" value="Genomic_DNA"/>
</dbReference>
<dbReference type="AlphaFoldDB" id="A0AA88XVP4"/>
<evidence type="ECO:0000313" key="1">
    <source>
        <dbReference type="EMBL" id="KAK3092747.1"/>
    </source>
</evidence>
<protein>
    <submittedName>
        <fullName evidence="1">Uncharacterized protein</fullName>
    </submittedName>
</protein>
<reference evidence="1" key="1">
    <citation type="submission" date="2019-08" db="EMBL/GenBank/DDBJ databases">
        <title>The improved chromosome-level genome for the pearl oyster Pinctada fucata martensii using PacBio sequencing and Hi-C.</title>
        <authorList>
            <person name="Zheng Z."/>
        </authorList>
    </citation>
    <scope>NUCLEOTIDE SEQUENCE</scope>
    <source>
        <strain evidence="1">ZZ-2019</strain>
        <tissue evidence="1">Adductor muscle</tissue>
    </source>
</reference>
<sequence>MWHKKATNKFKSHKLSLADYDFGYSSMASFENVSTTDTYRKGNPYKLLGTPGGSSVQMKVGLGPSDIPENYAHRDLTGIEIVINHCRTTSNAIVDILLNNEYLIKEYKDAPPYNFGEQTFKYPIEKFKPGQNFLTIRLSECSPAVYWLSNVKILANLNVDAVH</sequence>
<accession>A0AA88XVP4</accession>
<name>A0AA88XVP4_PINIB</name>
<proteinExistence type="predicted"/>
<keyword evidence="2" id="KW-1185">Reference proteome</keyword>
<comment type="caution">
    <text evidence="1">The sequence shown here is derived from an EMBL/GenBank/DDBJ whole genome shotgun (WGS) entry which is preliminary data.</text>
</comment>
<organism evidence="1 2">
    <name type="scientific">Pinctada imbricata</name>
    <name type="common">Atlantic pearl-oyster</name>
    <name type="synonym">Pinctada martensii</name>
    <dbReference type="NCBI Taxonomy" id="66713"/>
    <lineage>
        <taxon>Eukaryota</taxon>
        <taxon>Metazoa</taxon>
        <taxon>Spiralia</taxon>
        <taxon>Lophotrochozoa</taxon>
        <taxon>Mollusca</taxon>
        <taxon>Bivalvia</taxon>
        <taxon>Autobranchia</taxon>
        <taxon>Pteriomorphia</taxon>
        <taxon>Pterioida</taxon>
        <taxon>Pterioidea</taxon>
        <taxon>Pteriidae</taxon>
        <taxon>Pinctada</taxon>
    </lineage>
</organism>